<dbReference type="GO" id="GO:0006935">
    <property type="term" value="P:chemotaxis"/>
    <property type="evidence" value="ECO:0007669"/>
    <property type="project" value="InterPro"/>
</dbReference>
<dbReference type="KEGG" id="bsto:C0V70_14185"/>
<dbReference type="EMBL" id="CP025704">
    <property type="protein sequence ID" value="AUN99231.1"/>
    <property type="molecule type" value="Genomic_DNA"/>
</dbReference>
<dbReference type="RefSeq" id="WP_102244522.1">
    <property type="nucleotide sequence ID" value="NZ_CP025704.1"/>
</dbReference>
<sequence>MNEIHVKIAEVKTGRSGDTLRAILGSCVGIAFVWKEKDICGLAHCFLPETETEAHLPGGKYVNQAILSLMKVMGIKKENIKEIDVYIAGGGNMMNKLFKSNRSQVGQFNAEAAYKYLACHGFKIKGEMMGSNTGSRITVNCTSGEVEFSVLEEINYHELKSS</sequence>
<reference evidence="1 2" key="1">
    <citation type="submission" date="2018-01" db="EMBL/GenBank/DDBJ databases">
        <title>Complete genome sequence of Bacteriovorax stolpii DSM12778.</title>
        <authorList>
            <person name="Tang B."/>
            <person name="Chang J."/>
        </authorList>
    </citation>
    <scope>NUCLEOTIDE SEQUENCE [LARGE SCALE GENOMIC DNA]</scope>
    <source>
        <strain evidence="1 2">DSM 12778</strain>
    </source>
</reference>
<evidence type="ECO:0000313" key="2">
    <source>
        <dbReference type="Proteomes" id="UP000235584"/>
    </source>
</evidence>
<dbReference type="InterPro" id="IPR038592">
    <property type="entry name" value="CheD-like_sf"/>
</dbReference>
<proteinExistence type="predicted"/>
<evidence type="ECO:0000313" key="1">
    <source>
        <dbReference type="EMBL" id="AUN99231.1"/>
    </source>
</evidence>
<protein>
    <submittedName>
        <fullName evidence="1">Uncharacterized protein</fullName>
    </submittedName>
</protein>
<dbReference type="InterPro" id="IPR011324">
    <property type="entry name" value="Cytotoxic_necrot_fac-like_cat"/>
</dbReference>
<organism evidence="1 2">
    <name type="scientific">Bacteriovorax stolpii</name>
    <name type="common">Bdellovibrio stolpii</name>
    <dbReference type="NCBI Taxonomy" id="960"/>
    <lineage>
        <taxon>Bacteria</taxon>
        <taxon>Pseudomonadati</taxon>
        <taxon>Bdellovibrionota</taxon>
        <taxon>Bacteriovoracia</taxon>
        <taxon>Bacteriovoracales</taxon>
        <taxon>Bacteriovoracaceae</taxon>
        <taxon>Bacteriovorax</taxon>
    </lineage>
</organism>
<dbReference type="Pfam" id="PF03975">
    <property type="entry name" value="CheD"/>
    <property type="match status" value="1"/>
</dbReference>
<dbReference type="Proteomes" id="UP000235584">
    <property type="component" value="Chromosome"/>
</dbReference>
<dbReference type="AlphaFoldDB" id="A0A2K9NUN1"/>
<name>A0A2K9NUN1_BACTC</name>
<dbReference type="Gene3D" id="3.30.1330.200">
    <property type="match status" value="1"/>
</dbReference>
<accession>A0A2K9NUN1</accession>
<dbReference type="PANTHER" id="PTHR35147:SF1">
    <property type="entry name" value="CHEMORECEPTOR GLUTAMINE DEAMIDASE CHED-RELATED"/>
    <property type="match status" value="1"/>
</dbReference>
<dbReference type="GO" id="GO:0050568">
    <property type="term" value="F:protein-glutamine glutaminase activity"/>
    <property type="evidence" value="ECO:0007669"/>
    <property type="project" value="InterPro"/>
</dbReference>
<dbReference type="InterPro" id="IPR005659">
    <property type="entry name" value="Chemorcpt_Glu_NH3ase_CheD"/>
</dbReference>
<dbReference type="PANTHER" id="PTHR35147">
    <property type="entry name" value="CHEMORECEPTOR GLUTAMINE DEAMIDASE CHED-RELATED"/>
    <property type="match status" value="1"/>
</dbReference>
<dbReference type="CDD" id="cd16352">
    <property type="entry name" value="CheD"/>
    <property type="match status" value="1"/>
</dbReference>
<gene>
    <name evidence="1" type="ORF">C0V70_14185</name>
</gene>
<dbReference type="SUPFAM" id="SSF64438">
    <property type="entry name" value="CNF1/YfiH-like putative cysteine hydrolases"/>
    <property type="match status" value="1"/>
</dbReference>
<keyword evidence="2" id="KW-1185">Reference proteome</keyword>